<evidence type="ECO:0000256" key="3">
    <source>
        <dbReference type="SAM" id="Phobius"/>
    </source>
</evidence>
<organism evidence="5 6">
    <name type="scientific">Quercus rubra</name>
    <name type="common">Northern red oak</name>
    <name type="synonym">Quercus borealis</name>
    <dbReference type="NCBI Taxonomy" id="3512"/>
    <lineage>
        <taxon>Eukaryota</taxon>
        <taxon>Viridiplantae</taxon>
        <taxon>Streptophyta</taxon>
        <taxon>Embryophyta</taxon>
        <taxon>Tracheophyta</taxon>
        <taxon>Spermatophyta</taxon>
        <taxon>Magnoliopsida</taxon>
        <taxon>eudicotyledons</taxon>
        <taxon>Gunneridae</taxon>
        <taxon>Pentapetalae</taxon>
        <taxon>rosids</taxon>
        <taxon>fabids</taxon>
        <taxon>Fagales</taxon>
        <taxon>Fagaceae</taxon>
        <taxon>Quercus</taxon>
    </lineage>
</organism>
<keyword evidence="1" id="KW-0547">Nucleotide-binding</keyword>
<sequence length="335" mass="38039">MLAPQTIIPGSSPCCQPSHCLGTSFGALFLITITLVLFNVIKKRSETKLTKKFFKKNGGLLLQQQLSSNENNIQNIKLFNLKELEKATDHFSENRIVSNGGQGTVFQGMLIDGRIIAIKKCNTVQEGNIEQFMRFLFFSKVNHRNVVKLIGCCLETEVPLMVYEFIPNGTLFPYLHDENKEFPLTWNMHLRTSIHRNSATSPIYDKDIKSTNILLDKKYKAKVADFGTSKSIEFTEKSDVYSFGVVLVELLTGEKPVSSTRSEVDKSLSTYFLHSMKENHLFDILDDRLQKESDKEEVIIVANLAKRCLRLNERKHPTMREVAIELLGIQKTSVG</sequence>
<evidence type="ECO:0000259" key="4">
    <source>
        <dbReference type="PROSITE" id="PS50011"/>
    </source>
</evidence>
<keyword evidence="2" id="KW-0067">ATP-binding</keyword>
<dbReference type="GO" id="GO:0004674">
    <property type="term" value="F:protein serine/threonine kinase activity"/>
    <property type="evidence" value="ECO:0007669"/>
    <property type="project" value="TreeGrafter"/>
</dbReference>
<dbReference type="PROSITE" id="PS50011">
    <property type="entry name" value="PROTEIN_KINASE_DOM"/>
    <property type="match status" value="1"/>
</dbReference>
<reference evidence="5 6" key="1">
    <citation type="journal article" date="2023" name="G3 (Bethesda)">
        <title>A haplotype-resolved chromosome-scale genome for Quercus rubra L. provides insights into the genetics of adaptive traits for red oak species.</title>
        <authorList>
            <person name="Kapoor B."/>
            <person name="Jenkins J."/>
            <person name="Schmutz J."/>
            <person name="Zhebentyayeva T."/>
            <person name="Kuelheim C."/>
            <person name="Coggeshall M."/>
            <person name="Heim C."/>
            <person name="Lasky J.R."/>
            <person name="Leites L."/>
            <person name="Islam-Faridi N."/>
            <person name="Romero-Severson J."/>
            <person name="DeLeo V.L."/>
            <person name="Lucas S.M."/>
            <person name="Lazic D."/>
            <person name="Gailing O."/>
            <person name="Carlson J."/>
            <person name="Staton M."/>
        </authorList>
    </citation>
    <scope>NUCLEOTIDE SEQUENCE [LARGE SCALE GENOMIC DNA]</scope>
    <source>
        <strain evidence="5">Pseudo-F2</strain>
    </source>
</reference>
<evidence type="ECO:0000256" key="2">
    <source>
        <dbReference type="ARBA" id="ARBA00022840"/>
    </source>
</evidence>
<dbReference type="InterPro" id="IPR001245">
    <property type="entry name" value="Ser-Thr/Tyr_kinase_cat_dom"/>
</dbReference>
<keyword evidence="3" id="KW-0812">Transmembrane</keyword>
<keyword evidence="6" id="KW-1185">Reference proteome</keyword>
<protein>
    <recommendedName>
        <fullName evidence="4">Protein kinase domain-containing protein</fullName>
    </recommendedName>
</protein>
<dbReference type="Pfam" id="PF07714">
    <property type="entry name" value="PK_Tyr_Ser-Thr"/>
    <property type="match status" value="1"/>
</dbReference>
<evidence type="ECO:0000256" key="1">
    <source>
        <dbReference type="ARBA" id="ARBA00022741"/>
    </source>
</evidence>
<dbReference type="GO" id="GO:0005524">
    <property type="term" value="F:ATP binding"/>
    <property type="evidence" value="ECO:0007669"/>
    <property type="project" value="UniProtKB-KW"/>
</dbReference>
<dbReference type="EMBL" id="JAXUIC010000004">
    <property type="protein sequence ID" value="KAK4594711.1"/>
    <property type="molecule type" value="Genomic_DNA"/>
</dbReference>
<dbReference type="AlphaFoldDB" id="A0AAN7FQ62"/>
<comment type="caution">
    <text evidence="5">The sequence shown here is derived from an EMBL/GenBank/DDBJ whole genome shotgun (WGS) entry which is preliminary data.</text>
</comment>
<dbReference type="SUPFAM" id="SSF56112">
    <property type="entry name" value="Protein kinase-like (PK-like)"/>
    <property type="match status" value="1"/>
</dbReference>
<proteinExistence type="predicted"/>
<keyword evidence="3" id="KW-0472">Membrane</keyword>
<name>A0AAN7FQ62_QUERU</name>
<dbReference type="PANTHER" id="PTHR27005:SF515">
    <property type="entry name" value="WALL-ASSOCIATED RECEPTOR KINASE-LIKE 10-RELATED"/>
    <property type="match status" value="1"/>
</dbReference>
<evidence type="ECO:0000313" key="5">
    <source>
        <dbReference type="EMBL" id="KAK4594711.1"/>
    </source>
</evidence>
<dbReference type="Gene3D" id="3.30.200.20">
    <property type="entry name" value="Phosphorylase Kinase, domain 1"/>
    <property type="match status" value="1"/>
</dbReference>
<feature type="transmembrane region" description="Helical" evidence="3">
    <location>
        <begin position="21"/>
        <end position="41"/>
    </location>
</feature>
<dbReference type="InterPro" id="IPR011009">
    <property type="entry name" value="Kinase-like_dom_sf"/>
</dbReference>
<dbReference type="InterPro" id="IPR000719">
    <property type="entry name" value="Prot_kinase_dom"/>
</dbReference>
<feature type="domain" description="Protein kinase" evidence="4">
    <location>
        <begin position="91"/>
        <end position="327"/>
    </location>
</feature>
<dbReference type="SMART" id="SM00220">
    <property type="entry name" value="S_TKc"/>
    <property type="match status" value="1"/>
</dbReference>
<gene>
    <name evidence="5" type="ORF">RGQ29_018421</name>
</gene>
<dbReference type="PANTHER" id="PTHR27005">
    <property type="entry name" value="WALL-ASSOCIATED RECEPTOR KINASE-LIKE 21"/>
    <property type="match status" value="1"/>
</dbReference>
<dbReference type="Proteomes" id="UP001324115">
    <property type="component" value="Unassembled WGS sequence"/>
</dbReference>
<dbReference type="GO" id="GO:0007166">
    <property type="term" value="P:cell surface receptor signaling pathway"/>
    <property type="evidence" value="ECO:0007669"/>
    <property type="project" value="InterPro"/>
</dbReference>
<dbReference type="GO" id="GO:0005886">
    <property type="term" value="C:plasma membrane"/>
    <property type="evidence" value="ECO:0007669"/>
    <property type="project" value="TreeGrafter"/>
</dbReference>
<accession>A0AAN7FQ62</accession>
<keyword evidence="3" id="KW-1133">Transmembrane helix</keyword>
<dbReference type="Gene3D" id="1.10.510.10">
    <property type="entry name" value="Transferase(Phosphotransferase) domain 1"/>
    <property type="match status" value="2"/>
</dbReference>
<dbReference type="InterPro" id="IPR045274">
    <property type="entry name" value="WAK-like"/>
</dbReference>
<evidence type="ECO:0000313" key="6">
    <source>
        <dbReference type="Proteomes" id="UP001324115"/>
    </source>
</evidence>